<dbReference type="EMBL" id="JBCAWK010000012">
    <property type="protein sequence ID" value="KAK8845288.1"/>
    <property type="molecule type" value="Genomic_DNA"/>
</dbReference>
<evidence type="ECO:0000313" key="3">
    <source>
        <dbReference type="Proteomes" id="UP001388673"/>
    </source>
</evidence>
<dbReference type="RefSeq" id="XP_066800096.1">
    <property type="nucleotide sequence ID" value="XM_066949088.1"/>
</dbReference>
<dbReference type="KEGG" id="kne:92183259"/>
<organism evidence="2 3">
    <name type="scientific">Kwoniella newhampshirensis</name>
    <dbReference type="NCBI Taxonomy" id="1651941"/>
    <lineage>
        <taxon>Eukaryota</taxon>
        <taxon>Fungi</taxon>
        <taxon>Dikarya</taxon>
        <taxon>Basidiomycota</taxon>
        <taxon>Agaricomycotina</taxon>
        <taxon>Tremellomycetes</taxon>
        <taxon>Tremellales</taxon>
        <taxon>Cryptococcaceae</taxon>
        <taxon>Kwoniella</taxon>
    </lineage>
</organism>
<dbReference type="SUPFAM" id="SSF53474">
    <property type="entry name" value="alpha/beta-Hydrolases"/>
    <property type="match status" value="1"/>
</dbReference>
<sequence>MSDTLTVKLAGQSLARGFEDTGPLVGKSGQGKQAGNLAGVHKWLGVPFGQPKRWDIIRSTPEWEGFKECNEFSSRPVAGVEPLETLWEDMDGVDDRSFIMTDEGTSLTLNVFKPASASFEGKLPVLVFHHGGGLNVGHAGVFVHDPTELIRYSESLSKPMIVVTFNYRLNIFGFLDHPDLAAETGVAGNYGFHDQIAALEWIQRYISEFGGDPDNVTCMGNSAGGFALSLILGRNRVNSTFKLFKRIILQSGTIGTAPFRPPAYSYPFYDDLLRHFNIEATTPSERVQALRAVPADALFAFANEHRPPGGWGAYEETGPNAVFDQSPLEVLKRGLWDPEVEAVLLGNVEDEGTMFGPVFNIDKPEVFQAMLGRFSPEQQGQIQDLYPDRSGDEYDAKTSAFCQFMGDQLFKGPITLVSNMLSTTLCEASGKKLPVYKYLFKGKMANDSANTLGSLHTVELPFIFQTLTLWKTGSEQEKTAKVIGRHWIDFVHGERKGWPTVQDEKQLVFRESGGVTQESIVGDGDAVSRIKFWTKALDI</sequence>
<gene>
    <name evidence="2" type="ORF">IAR55_006001</name>
</gene>
<reference evidence="2 3" key="1">
    <citation type="journal article" date="2024" name="bioRxiv">
        <title>Comparative genomics of Cryptococcus and Kwoniella reveals pathogenesis evolution and contrasting karyotype dynamics via intercentromeric recombination or chromosome fusion.</title>
        <authorList>
            <person name="Coelho M.A."/>
            <person name="David-Palma M."/>
            <person name="Shea T."/>
            <person name="Bowers K."/>
            <person name="McGinley-Smith S."/>
            <person name="Mohammad A.W."/>
            <person name="Gnirke A."/>
            <person name="Yurkov A.M."/>
            <person name="Nowrousian M."/>
            <person name="Sun S."/>
            <person name="Cuomo C.A."/>
            <person name="Heitman J."/>
        </authorList>
    </citation>
    <scope>NUCLEOTIDE SEQUENCE [LARGE SCALE GENOMIC DNA]</scope>
    <source>
        <strain evidence="2 3">CBS 13917</strain>
    </source>
</reference>
<proteinExistence type="predicted"/>
<dbReference type="GeneID" id="92183259"/>
<feature type="domain" description="Carboxylesterase type B" evidence="1">
    <location>
        <begin position="21"/>
        <end position="509"/>
    </location>
</feature>
<evidence type="ECO:0000313" key="2">
    <source>
        <dbReference type="EMBL" id="KAK8845288.1"/>
    </source>
</evidence>
<dbReference type="InterPro" id="IPR050309">
    <property type="entry name" value="Type-B_Carboxylest/Lipase"/>
</dbReference>
<dbReference type="AlphaFoldDB" id="A0AAW0YTP7"/>
<evidence type="ECO:0000259" key="1">
    <source>
        <dbReference type="Pfam" id="PF00135"/>
    </source>
</evidence>
<dbReference type="InterPro" id="IPR002018">
    <property type="entry name" value="CarbesteraseB"/>
</dbReference>
<accession>A0AAW0YTP7</accession>
<dbReference type="PANTHER" id="PTHR11559">
    <property type="entry name" value="CARBOXYLESTERASE"/>
    <property type="match status" value="1"/>
</dbReference>
<dbReference type="Gene3D" id="3.40.50.1820">
    <property type="entry name" value="alpha/beta hydrolase"/>
    <property type="match status" value="1"/>
</dbReference>
<dbReference type="Pfam" id="PF00135">
    <property type="entry name" value="COesterase"/>
    <property type="match status" value="1"/>
</dbReference>
<keyword evidence="3" id="KW-1185">Reference proteome</keyword>
<comment type="caution">
    <text evidence="2">The sequence shown here is derived from an EMBL/GenBank/DDBJ whole genome shotgun (WGS) entry which is preliminary data.</text>
</comment>
<dbReference type="InterPro" id="IPR029058">
    <property type="entry name" value="AB_hydrolase_fold"/>
</dbReference>
<protein>
    <recommendedName>
        <fullName evidence="1">Carboxylesterase type B domain-containing protein</fullName>
    </recommendedName>
</protein>
<name>A0AAW0YTP7_9TREE</name>
<dbReference type="Proteomes" id="UP001388673">
    <property type="component" value="Unassembled WGS sequence"/>
</dbReference>